<dbReference type="Proteomes" id="UP000000305">
    <property type="component" value="Unassembled WGS sequence"/>
</dbReference>
<gene>
    <name evidence="2" type="ORF">DAPPUDRAFT_328465</name>
</gene>
<reference evidence="2 3" key="1">
    <citation type="journal article" date="2011" name="Science">
        <title>The ecoresponsive genome of Daphnia pulex.</title>
        <authorList>
            <person name="Colbourne J.K."/>
            <person name="Pfrender M.E."/>
            <person name="Gilbert D."/>
            <person name="Thomas W.K."/>
            <person name="Tucker A."/>
            <person name="Oakley T.H."/>
            <person name="Tokishita S."/>
            <person name="Aerts A."/>
            <person name="Arnold G.J."/>
            <person name="Basu M.K."/>
            <person name="Bauer D.J."/>
            <person name="Caceres C.E."/>
            <person name="Carmel L."/>
            <person name="Casola C."/>
            <person name="Choi J.H."/>
            <person name="Detter J.C."/>
            <person name="Dong Q."/>
            <person name="Dusheyko S."/>
            <person name="Eads B.D."/>
            <person name="Frohlich T."/>
            <person name="Geiler-Samerotte K.A."/>
            <person name="Gerlach D."/>
            <person name="Hatcher P."/>
            <person name="Jogdeo S."/>
            <person name="Krijgsveld J."/>
            <person name="Kriventseva E.V."/>
            <person name="Kultz D."/>
            <person name="Laforsch C."/>
            <person name="Lindquist E."/>
            <person name="Lopez J."/>
            <person name="Manak J.R."/>
            <person name="Muller J."/>
            <person name="Pangilinan J."/>
            <person name="Patwardhan R.P."/>
            <person name="Pitluck S."/>
            <person name="Pritham E.J."/>
            <person name="Rechtsteiner A."/>
            <person name="Rho M."/>
            <person name="Rogozin I.B."/>
            <person name="Sakarya O."/>
            <person name="Salamov A."/>
            <person name="Schaack S."/>
            <person name="Shapiro H."/>
            <person name="Shiga Y."/>
            <person name="Skalitzky C."/>
            <person name="Smith Z."/>
            <person name="Souvorov A."/>
            <person name="Sung W."/>
            <person name="Tang Z."/>
            <person name="Tsuchiya D."/>
            <person name="Tu H."/>
            <person name="Vos H."/>
            <person name="Wang M."/>
            <person name="Wolf Y.I."/>
            <person name="Yamagata H."/>
            <person name="Yamada T."/>
            <person name="Ye Y."/>
            <person name="Shaw J.R."/>
            <person name="Andrews J."/>
            <person name="Crease T.J."/>
            <person name="Tang H."/>
            <person name="Lucas S.M."/>
            <person name="Robertson H.M."/>
            <person name="Bork P."/>
            <person name="Koonin E.V."/>
            <person name="Zdobnov E.M."/>
            <person name="Grigoriev I.V."/>
            <person name="Lynch M."/>
            <person name="Boore J.L."/>
        </authorList>
    </citation>
    <scope>NUCLEOTIDE SEQUENCE [LARGE SCALE GENOMIC DNA]</scope>
</reference>
<evidence type="ECO:0000256" key="1">
    <source>
        <dbReference type="SAM" id="Phobius"/>
    </source>
</evidence>
<dbReference type="OrthoDB" id="2504340at2759"/>
<keyword evidence="1" id="KW-1133">Transmembrane helix</keyword>
<evidence type="ECO:0000313" key="3">
    <source>
        <dbReference type="Proteomes" id="UP000000305"/>
    </source>
</evidence>
<name>E9HDS1_DAPPU</name>
<dbReference type="HOGENOM" id="CLU_193233_0_0_1"/>
<keyword evidence="1" id="KW-0472">Membrane</keyword>
<protein>
    <submittedName>
        <fullName evidence="2">Uncharacterized protein</fullName>
    </submittedName>
</protein>
<accession>E9HDS1</accession>
<organism evidence="2 3">
    <name type="scientific">Daphnia pulex</name>
    <name type="common">Water flea</name>
    <dbReference type="NCBI Taxonomy" id="6669"/>
    <lineage>
        <taxon>Eukaryota</taxon>
        <taxon>Metazoa</taxon>
        <taxon>Ecdysozoa</taxon>
        <taxon>Arthropoda</taxon>
        <taxon>Crustacea</taxon>
        <taxon>Branchiopoda</taxon>
        <taxon>Diplostraca</taxon>
        <taxon>Cladocera</taxon>
        <taxon>Anomopoda</taxon>
        <taxon>Daphniidae</taxon>
        <taxon>Daphnia</taxon>
    </lineage>
</organism>
<keyword evidence="1" id="KW-0812">Transmembrane</keyword>
<dbReference type="AlphaFoldDB" id="E9HDS1"/>
<dbReference type="InParanoid" id="E9HDS1"/>
<evidence type="ECO:0000313" key="2">
    <source>
        <dbReference type="EMBL" id="EFX70121.1"/>
    </source>
</evidence>
<dbReference type="EMBL" id="GL732625">
    <property type="protein sequence ID" value="EFX70121.1"/>
    <property type="molecule type" value="Genomic_DNA"/>
</dbReference>
<keyword evidence="3" id="KW-1185">Reference proteome</keyword>
<proteinExistence type="predicted"/>
<dbReference type="KEGG" id="dpx:DAPPUDRAFT_328465"/>
<feature type="transmembrane region" description="Helical" evidence="1">
    <location>
        <begin position="66"/>
        <end position="83"/>
    </location>
</feature>
<sequence length="84" mass="9544">MSFSLEFSCLLSTLFGKRICIHRARKVICGHQQDNEELVLSGLLREASEAAVCLSPSFLILIQEDRLFIIILFVNLLIVIRLIL</sequence>